<keyword evidence="1" id="KW-0732">Signal</keyword>
<evidence type="ECO:0000313" key="3">
    <source>
        <dbReference type="Proteomes" id="UP001166286"/>
    </source>
</evidence>
<protein>
    <recommendedName>
        <fullName evidence="4">Ecp2 effector protein domain-containing protein</fullName>
    </recommendedName>
</protein>
<dbReference type="Proteomes" id="UP001166286">
    <property type="component" value="Unassembled WGS sequence"/>
</dbReference>
<feature type="chain" id="PRO_5041464192" description="Ecp2 effector protein domain-containing protein" evidence="1">
    <location>
        <begin position="20"/>
        <end position="293"/>
    </location>
</feature>
<name>A0AA39R0D6_9LECA</name>
<evidence type="ECO:0008006" key="4">
    <source>
        <dbReference type="Google" id="ProtNLM"/>
    </source>
</evidence>
<feature type="signal peptide" evidence="1">
    <location>
        <begin position="1"/>
        <end position="19"/>
    </location>
</feature>
<sequence>MLLTFIPGWICLFSYLVSAAVLQSISSPILQVPPENFTFVEGFANASISSTRNASLLNATGVNDIRCHGTLYGFNPNVDDCMSAINYVQKSWQFVPFAERQPRPRQGVISLPIRLMGDKALCYFQPILQVGATVGTASFNEIRLAANALLSQCAKNQGQGGIATGIGGDGNLALILGTYSPNIQCYGTLHKWPSCREIMTTMDVTSTNVIFGPRLDPRTQVSLPDTLSSSDNKCFATIGGNLDSSTWYRMWEALTALYAVCGRHIQGGKFKGLGDTGQLSMSLSGSLNSIVAA</sequence>
<accession>A0AA39R0D6</accession>
<reference evidence="2" key="1">
    <citation type="submission" date="2023-03" db="EMBL/GenBank/DDBJ databases">
        <title>Complete genome of Cladonia borealis.</title>
        <authorList>
            <person name="Park H."/>
        </authorList>
    </citation>
    <scope>NUCLEOTIDE SEQUENCE</scope>
    <source>
        <strain evidence="2">ANT050790</strain>
    </source>
</reference>
<comment type="caution">
    <text evidence="2">The sequence shown here is derived from an EMBL/GenBank/DDBJ whole genome shotgun (WGS) entry which is preliminary data.</text>
</comment>
<evidence type="ECO:0000256" key="1">
    <source>
        <dbReference type="SAM" id="SignalP"/>
    </source>
</evidence>
<keyword evidence="3" id="KW-1185">Reference proteome</keyword>
<proteinExistence type="predicted"/>
<dbReference type="AlphaFoldDB" id="A0AA39R0D6"/>
<dbReference type="EMBL" id="JAFEKC020000013">
    <property type="protein sequence ID" value="KAK0511294.1"/>
    <property type="molecule type" value="Genomic_DNA"/>
</dbReference>
<gene>
    <name evidence="2" type="ORF">JMJ35_005867</name>
</gene>
<organism evidence="2 3">
    <name type="scientific">Cladonia borealis</name>
    <dbReference type="NCBI Taxonomy" id="184061"/>
    <lineage>
        <taxon>Eukaryota</taxon>
        <taxon>Fungi</taxon>
        <taxon>Dikarya</taxon>
        <taxon>Ascomycota</taxon>
        <taxon>Pezizomycotina</taxon>
        <taxon>Lecanoromycetes</taxon>
        <taxon>OSLEUM clade</taxon>
        <taxon>Lecanoromycetidae</taxon>
        <taxon>Lecanorales</taxon>
        <taxon>Lecanorineae</taxon>
        <taxon>Cladoniaceae</taxon>
        <taxon>Cladonia</taxon>
    </lineage>
</organism>
<evidence type="ECO:0000313" key="2">
    <source>
        <dbReference type="EMBL" id="KAK0511294.1"/>
    </source>
</evidence>